<dbReference type="OrthoDB" id="9796999at2"/>
<protein>
    <recommendedName>
        <fullName evidence="3">Bacteriocin-protection protein</fullName>
    </recommendedName>
</protein>
<evidence type="ECO:0000313" key="2">
    <source>
        <dbReference type="Proteomes" id="UP000249873"/>
    </source>
</evidence>
<proteinExistence type="predicted"/>
<dbReference type="KEGG" id="als:DJ013_12545"/>
<dbReference type="Pfam" id="PF13376">
    <property type="entry name" value="OmdA"/>
    <property type="match status" value="1"/>
</dbReference>
<dbReference type="Proteomes" id="UP000249873">
    <property type="component" value="Chromosome"/>
</dbReference>
<reference evidence="1 2" key="1">
    <citation type="submission" date="2018-05" db="EMBL/GenBank/DDBJ databases">
        <title>Complete genome sequence of Arcticibacterium luteifluviistationis SM1504T, a cytophagaceae bacterium isolated from Arctic surface seawater.</title>
        <authorList>
            <person name="Li Y."/>
            <person name="Qin Q.-L."/>
        </authorList>
    </citation>
    <scope>NUCLEOTIDE SEQUENCE [LARGE SCALE GENOMIC DNA]</scope>
    <source>
        <strain evidence="1 2">SM1504</strain>
    </source>
</reference>
<dbReference type="EMBL" id="CP029480">
    <property type="protein sequence ID" value="AWV98954.1"/>
    <property type="molecule type" value="Genomic_DNA"/>
</dbReference>
<sequence>MTHKKDDTFYPKSQTEWRAWLEENHVSQPSVWLIFYKKSSPKPSILWSDAVDEALCFGWIDSKKQTIDKDSYRQFFSRRKPNSTWSKINKEKVKTFIANGQMTPAGLKSIAIAKENGSWSILDSVEALIVPDNLEHEFSKHAGAKEYYQSLNKSHKKQVLYWIVAAKREETRMKRISEIAHLAGQNKRPKHII</sequence>
<evidence type="ECO:0000313" key="1">
    <source>
        <dbReference type="EMBL" id="AWV98954.1"/>
    </source>
</evidence>
<accession>A0A2Z4GCT3</accession>
<evidence type="ECO:0008006" key="3">
    <source>
        <dbReference type="Google" id="ProtNLM"/>
    </source>
</evidence>
<keyword evidence="2" id="KW-1185">Reference proteome</keyword>
<dbReference type="RefSeq" id="WP_111372147.1">
    <property type="nucleotide sequence ID" value="NZ_CP029480.1"/>
</dbReference>
<gene>
    <name evidence="1" type="ORF">DJ013_12545</name>
</gene>
<organism evidence="1 2">
    <name type="scientific">Arcticibacterium luteifluviistationis</name>
    <dbReference type="NCBI Taxonomy" id="1784714"/>
    <lineage>
        <taxon>Bacteria</taxon>
        <taxon>Pseudomonadati</taxon>
        <taxon>Bacteroidota</taxon>
        <taxon>Cytophagia</taxon>
        <taxon>Cytophagales</taxon>
        <taxon>Leadbetterellaceae</taxon>
        <taxon>Arcticibacterium</taxon>
    </lineage>
</organism>
<name>A0A2Z4GCT3_9BACT</name>
<dbReference type="AlphaFoldDB" id="A0A2Z4GCT3"/>